<name>F8MYH1_NEUT8</name>
<gene>
    <name evidence="2" type="ORF">NEUTE1DRAFT_141323</name>
</gene>
<feature type="coiled-coil region" evidence="1">
    <location>
        <begin position="111"/>
        <end position="152"/>
    </location>
</feature>
<dbReference type="Proteomes" id="UP000008065">
    <property type="component" value="Unassembled WGS sequence"/>
</dbReference>
<dbReference type="HOGENOM" id="CLU_1687136_0_0_1"/>
<dbReference type="KEGG" id="nte:NEUTE1DRAFT141323"/>
<keyword evidence="3" id="KW-1185">Reference proteome</keyword>
<proteinExistence type="predicted"/>
<keyword evidence="1" id="KW-0175">Coiled coil</keyword>
<dbReference type="AlphaFoldDB" id="F8MYH1"/>
<dbReference type="GeneID" id="20826231"/>
<accession>F8MYH1</accession>
<evidence type="ECO:0000313" key="3">
    <source>
        <dbReference type="Proteomes" id="UP000008065"/>
    </source>
</evidence>
<organism evidence="2 3">
    <name type="scientific">Neurospora tetrasperma (strain FGSC 2508 / ATCC MYA-4615 / P0657)</name>
    <dbReference type="NCBI Taxonomy" id="510951"/>
    <lineage>
        <taxon>Eukaryota</taxon>
        <taxon>Fungi</taxon>
        <taxon>Dikarya</taxon>
        <taxon>Ascomycota</taxon>
        <taxon>Pezizomycotina</taxon>
        <taxon>Sordariomycetes</taxon>
        <taxon>Sordariomycetidae</taxon>
        <taxon>Sordariales</taxon>
        <taxon>Sordariaceae</taxon>
        <taxon>Neurospora</taxon>
    </lineage>
</organism>
<dbReference type="VEuPathDB" id="FungiDB:NEUTE1DRAFT_141323"/>
<evidence type="ECO:0000313" key="2">
    <source>
        <dbReference type="EMBL" id="EGO51368.1"/>
    </source>
</evidence>
<sequence length="156" mass="18244">MSDTLTEDKVLLRIKYLWPISSTHEWARIPNVLDILIINQPDAELYKWLEELEKSNAEMENELIDRLASALDGQKRLYKYTKDLHEKTVGDFTNDLNKTDKGFEEWKAVVLNSLEQKVGRLERQNRALDSELTDANQSLSRAREDVQRLKVKTINK</sequence>
<dbReference type="RefSeq" id="XP_009855008.1">
    <property type="nucleotide sequence ID" value="XM_009856706.1"/>
</dbReference>
<protein>
    <submittedName>
        <fullName evidence="2">Uncharacterized protein</fullName>
    </submittedName>
</protein>
<dbReference type="EMBL" id="GL891382">
    <property type="protein sequence ID" value="EGO51368.1"/>
    <property type="molecule type" value="Genomic_DNA"/>
</dbReference>
<reference evidence="3" key="1">
    <citation type="journal article" date="2011" name="Genetics">
        <title>Massive changes in genome architecture accompany the transition to self-fertility in the filamentous fungus Neurospora tetrasperma.</title>
        <authorList>
            <person name="Ellison C.E."/>
            <person name="Stajich J.E."/>
            <person name="Jacobson D.J."/>
            <person name="Natvig D.O."/>
            <person name="Lapidus A."/>
            <person name="Foster B."/>
            <person name="Aerts A."/>
            <person name="Riley R."/>
            <person name="Lindquist E.A."/>
            <person name="Grigoriev I.V."/>
            <person name="Taylor J.W."/>
        </authorList>
    </citation>
    <scope>NUCLEOTIDE SEQUENCE [LARGE SCALE GENOMIC DNA]</scope>
    <source>
        <strain evidence="3">FGSC 2508 / P0657</strain>
    </source>
</reference>
<evidence type="ECO:0000256" key="1">
    <source>
        <dbReference type="SAM" id="Coils"/>
    </source>
</evidence>
<dbReference type="Gene3D" id="6.10.250.1080">
    <property type="match status" value="1"/>
</dbReference>